<feature type="domain" description="DUF7708" evidence="4">
    <location>
        <begin position="65"/>
        <end position="210"/>
    </location>
</feature>
<dbReference type="Proteomes" id="UP000277580">
    <property type="component" value="Unassembled WGS sequence"/>
</dbReference>
<accession>A0A3N4KPW6</accession>
<feature type="coiled-coil region" evidence="2">
    <location>
        <begin position="201"/>
        <end position="230"/>
    </location>
</feature>
<dbReference type="SUPFAM" id="SSF52540">
    <property type="entry name" value="P-loop containing nucleoside triphosphate hydrolases"/>
    <property type="match status" value="1"/>
</dbReference>
<dbReference type="InterPro" id="IPR056884">
    <property type="entry name" value="NPHP3-like_N"/>
</dbReference>
<gene>
    <name evidence="6" type="ORF">P167DRAFT_574015</name>
</gene>
<dbReference type="AlphaFoldDB" id="A0A3N4KPW6"/>
<dbReference type="InterPro" id="IPR056125">
    <property type="entry name" value="DUF7708"/>
</dbReference>
<proteinExistence type="predicted"/>
<evidence type="ECO:0000313" key="6">
    <source>
        <dbReference type="EMBL" id="RPB12644.1"/>
    </source>
</evidence>
<dbReference type="Pfam" id="PF22939">
    <property type="entry name" value="WHD_GPIID"/>
    <property type="match status" value="1"/>
</dbReference>
<evidence type="ECO:0000259" key="4">
    <source>
        <dbReference type="Pfam" id="PF24809"/>
    </source>
</evidence>
<dbReference type="STRING" id="1392247.A0A3N4KPW6"/>
<feature type="domain" description="GPI inositol-deacylase winged helix" evidence="3">
    <location>
        <begin position="566"/>
        <end position="649"/>
    </location>
</feature>
<evidence type="ECO:0000313" key="7">
    <source>
        <dbReference type="Proteomes" id="UP000277580"/>
    </source>
</evidence>
<dbReference type="Pfam" id="PF24809">
    <property type="entry name" value="DUF7708"/>
    <property type="match status" value="1"/>
</dbReference>
<dbReference type="Gene3D" id="3.40.50.300">
    <property type="entry name" value="P-loop containing nucleotide triphosphate hydrolases"/>
    <property type="match status" value="1"/>
</dbReference>
<dbReference type="PANTHER" id="PTHR10039">
    <property type="entry name" value="AMELOGENIN"/>
    <property type="match status" value="1"/>
</dbReference>
<protein>
    <submittedName>
        <fullName evidence="6">Uncharacterized protein</fullName>
    </submittedName>
</protein>
<keyword evidence="1" id="KW-0677">Repeat</keyword>
<dbReference type="Pfam" id="PF24883">
    <property type="entry name" value="NPHP3_N"/>
    <property type="match status" value="1"/>
</dbReference>
<dbReference type="EMBL" id="ML119127">
    <property type="protein sequence ID" value="RPB12644.1"/>
    <property type="molecule type" value="Genomic_DNA"/>
</dbReference>
<dbReference type="OrthoDB" id="539213at2759"/>
<dbReference type="InterPro" id="IPR054471">
    <property type="entry name" value="GPIID_WHD"/>
</dbReference>
<evidence type="ECO:0000256" key="1">
    <source>
        <dbReference type="ARBA" id="ARBA00022737"/>
    </source>
</evidence>
<evidence type="ECO:0000259" key="5">
    <source>
        <dbReference type="Pfam" id="PF24883"/>
    </source>
</evidence>
<evidence type="ECO:0000256" key="2">
    <source>
        <dbReference type="SAM" id="Coils"/>
    </source>
</evidence>
<name>A0A3N4KPW6_9PEZI</name>
<evidence type="ECO:0000259" key="3">
    <source>
        <dbReference type="Pfam" id="PF22939"/>
    </source>
</evidence>
<keyword evidence="7" id="KW-1185">Reference proteome</keyword>
<dbReference type="InterPro" id="IPR027417">
    <property type="entry name" value="P-loop_NTPase"/>
</dbReference>
<reference evidence="6 7" key="1">
    <citation type="journal article" date="2018" name="Nat. Ecol. Evol.">
        <title>Pezizomycetes genomes reveal the molecular basis of ectomycorrhizal truffle lifestyle.</title>
        <authorList>
            <person name="Murat C."/>
            <person name="Payen T."/>
            <person name="Noel B."/>
            <person name="Kuo A."/>
            <person name="Morin E."/>
            <person name="Chen J."/>
            <person name="Kohler A."/>
            <person name="Krizsan K."/>
            <person name="Balestrini R."/>
            <person name="Da Silva C."/>
            <person name="Montanini B."/>
            <person name="Hainaut M."/>
            <person name="Levati E."/>
            <person name="Barry K.W."/>
            <person name="Belfiori B."/>
            <person name="Cichocki N."/>
            <person name="Clum A."/>
            <person name="Dockter R.B."/>
            <person name="Fauchery L."/>
            <person name="Guy J."/>
            <person name="Iotti M."/>
            <person name="Le Tacon F."/>
            <person name="Lindquist E.A."/>
            <person name="Lipzen A."/>
            <person name="Malagnac F."/>
            <person name="Mello A."/>
            <person name="Molinier V."/>
            <person name="Miyauchi S."/>
            <person name="Poulain J."/>
            <person name="Riccioni C."/>
            <person name="Rubini A."/>
            <person name="Sitrit Y."/>
            <person name="Splivallo R."/>
            <person name="Traeger S."/>
            <person name="Wang M."/>
            <person name="Zifcakova L."/>
            <person name="Wipf D."/>
            <person name="Zambonelli A."/>
            <person name="Paolocci F."/>
            <person name="Nowrousian M."/>
            <person name="Ottonello S."/>
            <person name="Baldrian P."/>
            <person name="Spatafora J.W."/>
            <person name="Henrissat B."/>
            <person name="Nagy L.G."/>
            <person name="Aury J.M."/>
            <person name="Wincker P."/>
            <person name="Grigoriev I.V."/>
            <person name="Bonfante P."/>
            <person name="Martin F.M."/>
        </authorList>
    </citation>
    <scope>NUCLEOTIDE SEQUENCE [LARGE SCALE GENOMIC DNA]</scope>
    <source>
        <strain evidence="6 7">CCBAS932</strain>
    </source>
</reference>
<feature type="domain" description="Nephrocystin 3-like N-terminal" evidence="5">
    <location>
        <begin position="279"/>
        <end position="449"/>
    </location>
</feature>
<keyword evidence="2" id="KW-0175">Coiled coil</keyword>
<dbReference type="InParanoid" id="A0A3N4KPW6"/>
<sequence>MKSSTLWSQAVDKLEEEDRKSISGSRDNINLVEGFIGEIEKKQEECDKKRWFYTNSRGKNVFLLDGLVTQLNKYANIGDIALQHHPDVVSLAWSGFRFLLQVGTAYTEDMQTASESLEYLLRVLFCCDIYEKLYCETGLLTVQPLNTSLVELYVSILEYLCYIKRFLNKDTGERVLASFVSELKGLLKNVQQKESTVLSYVDKVEKEASAIEQTERREETERLKEQLEDIKKPLEEIETAVKMVYEAIESKKLNILRWLSDIKFIDHHTFSRERRQEKTGQWLEENETYKEWKNSKSSSLLWLRGDAGYGKTILISYVIDELQTQAKSNENMLAYFYCNYKEDNRRRPETVLRTLVKQFCLKSPGDPNFVPLPVSSIYVQRERDGHASGELRCQESTDLIINLSRMYHQVTIIVDALDECYNETRRELFLSLRSIVKSGSNVKVFLASRFEQDIALMFEGYKCHYIQASDNTQDINNYIDLQLNLHCDARRYGAEKLLLEGKVNEALKEEIRHTLKIKANGMFMWVNLQILALCEEPTPSLVRKALDQLPKDLNETYDRIIEKIEAKEGSNNTAKLVLKWLLYAREPCTVKTITQALAVGAGENPFDEDALELTPSYIIDCCKNLVVEDSGLGKLRFAHFSVQEYLLRNPKFNNDLGNHTHMAEICLKALLNHHRKVETPCKVENLLDYAAQHWGRMTNGFLRP</sequence>
<organism evidence="6 7">
    <name type="scientific">Morchella conica CCBAS932</name>
    <dbReference type="NCBI Taxonomy" id="1392247"/>
    <lineage>
        <taxon>Eukaryota</taxon>
        <taxon>Fungi</taxon>
        <taxon>Dikarya</taxon>
        <taxon>Ascomycota</taxon>
        <taxon>Pezizomycotina</taxon>
        <taxon>Pezizomycetes</taxon>
        <taxon>Pezizales</taxon>
        <taxon>Morchellaceae</taxon>
        <taxon>Morchella</taxon>
    </lineage>
</organism>
<dbReference type="PANTHER" id="PTHR10039:SF16">
    <property type="entry name" value="GPI INOSITOL-DEACYLASE"/>
    <property type="match status" value="1"/>
</dbReference>